<organism evidence="2 3">
    <name type="scientific">Mytilus coruscus</name>
    <name type="common">Sea mussel</name>
    <dbReference type="NCBI Taxonomy" id="42192"/>
    <lineage>
        <taxon>Eukaryota</taxon>
        <taxon>Metazoa</taxon>
        <taxon>Spiralia</taxon>
        <taxon>Lophotrochozoa</taxon>
        <taxon>Mollusca</taxon>
        <taxon>Bivalvia</taxon>
        <taxon>Autobranchia</taxon>
        <taxon>Pteriomorphia</taxon>
        <taxon>Mytilida</taxon>
        <taxon>Mytiloidea</taxon>
        <taxon>Mytilidae</taxon>
        <taxon>Mytilinae</taxon>
        <taxon>Mytilus</taxon>
    </lineage>
</organism>
<sequence>MPRGKGKRVLPNRAARRQDNHVQLPANRMCRTRRAEIIGQNEANPQQPLMPPQQPLMPPQQPLLPPHLPQQPIVPTDWNSKRQPTARNIVQNGEILVIPTSNDVDVFVPQKIINQIWNLEYVDLAQLLYKNFVSNIDQPKKVLGFDEDGDILIERNKYSKVKSLSNIGEWTEGFLNYMKILLQRFPDLANELITYMTIIRRASVPFENVYKYDKQFRLRKARDHMRAWDVIDGQVWLQFIAVGIKHVQQTSSYTSHS</sequence>
<proteinExistence type="predicted"/>
<evidence type="ECO:0000256" key="1">
    <source>
        <dbReference type="SAM" id="MobiDB-lite"/>
    </source>
</evidence>
<protein>
    <submittedName>
        <fullName evidence="2">Uncharacterized protein</fullName>
    </submittedName>
</protein>
<evidence type="ECO:0000313" key="2">
    <source>
        <dbReference type="EMBL" id="CAC5407839.1"/>
    </source>
</evidence>
<dbReference type="PANTHER" id="PTHR35558:SF1">
    <property type="entry name" value="ENDONUCLEASE_EXONUCLEASE_PHOSPHATASE DOMAIN-CONTAINING PROTEIN"/>
    <property type="match status" value="1"/>
</dbReference>
<dbReference type="EMBL" id="CACVKT020007423">
    <property type="protein sequence ID" value="CAC5407839.1"/>
    <property type="molecule type" value="Genomic_DNA"/>
</dbReference>
<gene>
    <name evidence="2" type="ORF">MCOR_41275</name>
</gene>
<keyword evidence="3" id="KW-1185">Reference proteome</keyword>
<name>A0A6J8DI78_MYTCO</name>
<dbReference type="AlphaFoldDB" id="A0A6J8DI78"/>
<dbReference type="OrthoDB" id="6149021at2759"/>
<dbReference type="PANTHER" id="PTHR35558">
    <property type="entry name" value="SGNH_HYDRO DOMAIN-CONTAINING PROTEIN"/>
    <property type="match status" value="1"/>
</dbReference>
<dbReference type="Proteomes" id="UP000507470">
    <property type="component" value="Unassembled WGS sequence"/>
</dbReference>
<feature type="compositionally biased region" description="Basic residues" evidence="1">
    <location>
        <begin position="1"/>
        <end position="10"/>
    </location>
</feature>
<feature type="region of interest" description="Disordered" evidence="1">
    <location>
        <begin position="1"/>
        <end position="20"/>
    </location>
</feature>
<accession>A0A6J8DI78</accession>
<evidence type="ECO:0000313" key="3">
    <source>
        <dbReference type="Proteomes" id="UP000507470"/>
    </source>
</evidence>
<reference evidence="2 3" key="1">
    <citation type="submission" date="2020-06" db="EMBL/GenBank/DDBJ databases">
        <authorList>
            <person name="Li R."/>
            <person name="Bekaert M."/>
        </authorList>
    </citation>
    <scope>NUCLEOTIDE SEQUENCE [LARGE SCALE GENOMIC DNA]</scope>
    <source>
        <strain evidence="3">wild</strain>
    </source>
</reference>